<evidence type="ECO:0000313" key="2">
    <source>
        <dbReference type="EMBL" id="ODN70388.1"/>
    </source>
</evidence>
<sequence length="252" mass="27025">MDLREALSRGEFSLHYQPLISLDNGEISGFEALLRWTHPDRGDIPPGDFIGIAEETGLIGPIGRFVLERACRDAAGWPGDLKIAVNLSPAQFRSYDILASVVHALDVSGLSPSRLDLEITESLLMDKSEAALSTLRALRHLGVGISMDDFGTGYSSLSYLRAFPFTKIKIDKSFIKDLHSSPDSQAIVRAIVSLGNNLGMRVIAEGIENPDDLAFLMEAGCGEGQGYLFSVPKPLKDIAGLIAGAPATRAAG</sequence>
<dbReference type="AlphaFoldDB" id="A0A1E3H228"/>
<keyword evidence="2" id="KW-0378">Hydrolase</keyword>
<dbReference type="Gene3D" id="3.20.20.450">
    <property type="entry name" value="EAL domain"/>
    <property type="match status" value="1"/>
</dbReference>
<evidence type="ECO:0000259" key="1">
    <source>
        <dbReference type="PROSITE" id="PS50883"/>
    </source>
</evidence>
<dbReference type="Proteomes" id="UP000094622">
    <property type="component" value="Unassembled WGS sequence"/>
</dbReference>
<dbReference type="SMART" id="SM00052">
    <property type="entry name" value="EAL"/>
    <property type="match status" value="1"/>
</dbReference>
<evidence type="ECO:0000313" key="3">
    <source>
        <dbReference type="Proteomes" id="UP000094622"/>
    </source>
</evidence>
<dbReference type="InterPro" id="IPR035919">
    <property type="entry name" value="EAL_sf"/>
</dbReference>
<dbReference type="Pfam" id="PF00563">
    <property type="entry name" value="EAL"/>
    <property type="match status" value="1"/>
</dbReference>
<comment type="caution">
    <text evidence="2">The sequence shown here is derived from an EMBL/GenBank/DDBJ whole genome shotgun (WGS) entry which is preliminary data.</text>
</comment>
<proteinExistence type="predicted"/>
<dbReference type="PROSITE" id="PS50883">
    <property type="entry name" value="EAL"/>
    <property type="match status" value="1"/>
</dbReference>
<reference evidence="2 3" key="1">
    <citation type="submission" date="2016-07" db="EMBL/GenBank/DDBJ databases">
        <title>Draft Genome Sequence of Methylobrevis pamukkalensis PK2.</title>
        <authorList>
            <person name="Vasilenko O.V."/>
            <person name="Doronina N.V."/>
            <person name="Shmareva M.N."/>
            <person name="Tarlachkov S.V."/>
            <person name="Mustakhimov I."/>
            <person name="Trotsenko Y.A."/>
        </authorList>
    </citation>
    <scope>NUCLEOTIDE SEQUENCE [LARGE SCALE GENOMIC DNA]</scope>
    <source>
        <strain evidence="2 3">PK2</strain>
    </source>
</reference>
<dbReference type="CDD" id="cd01948">
    <property type="entry name" value="EAL"/>
    <property type="match status" value="1"/>
</dbReference>
<dbReference type="InterPro" id="IPR001633">
    <property type="entry name" value="EAL_dom"/>
</dbReference>
<gene>
    <name evidence="2" type="primary">gmr_7</name>
    <name evidence="2" type="ORF">A6302_02309</name>
</gene>
<organism evidence="2 3">
    <name type="scientific">Methylobrevis pamukkalensis</name>
    <dbReference type="NCBI Taxonomy" id="1439726"/>
    <lineage>
        <taxon>Bacteria</taxon>
        <taxon>Pseudomonadati</taxon>
        <taxon>Pseudomonadota</taxon>
        <taxon>Alphaproteobacteria</taxon>
        <taxon>Hyphomicrobiales</taxon>
        <taxon>Pleomorphomonadaceae</taxon>
        <taxon>Methylobrevis</taxon>
    </lineage>
</organism>
<dbReference type="EMBL" id="MCRJ01000052">
    <property type="protein sequence ID" value="ODN70388.1"/>
    <property type="molecule type" value="Genomic_DNA"/>
</dbReference>
<dbReference type="GO" id="GO:0071111">
    <property type="term" value="F:cyclic-guanylate-specific phosphodiesterase activity"/>
    <property type="evidence" value="ECO:0007669"/>
    <property type="project" value="UniProtKB-EC"/>
</dbReference>
<keyword evidence="3" id="KW-1185">Reference proteome</keyword>
<accession>A0A1E3H228</accession>
<dbReference type="EC" id="3.1.4.52" evidence="2"/>
<dbReference type="PANTHER" id="PTHR44757:SF2">
    <property type="entry name" value="BIOFILM ARCHITECTURE MAINTENANCE PROTEIN MBAA"/>
    <property type="match status" value="1"/>
</dbReference>
<feature type="domain" description="EAL" evidence="1">
    <location>
        <begin position="1"/>
        <end position="246"/>
    </location>
</feature>
<dbReference type="SUPFAM" id="SSF141868">
    <property type="entry name" value="EAL domain-like"/>
    <property type="match status" value="1"/>
</dbReference>
<dbReference type="PANTHER" id="PTHR44757">
    <property type="entry name" value="DIGUANYLATE CYCLASE DGCP"/>
    <property type="match status" value="1"/>
</dbReference>
<dbReference type="InterPro" id="IPR052155">
    <property type="entry name" value="Biofilm_reg_signaling"/>
</dbReference>
<protein>
    <submittedName>
        <fullName evidence="2">Cyclic di-GMP phosphodiesterase Gmr</fullName>
        <ecNumber evidence="2">3.1.4.52</ecNumber>
    </submittedName>
</protein>
<name>A0A1E3H228_9HYPH</name>